<dbReference type="OrthoDB" id="1736668at2759"/>
<feature type="non-terminal residue" evidence="1">
    <location>
        <position position="1"/>
    </location>
</feature>
<keyword evidence="2" id="KW-1185">Reference proteome</keyword>
<dbReference type="Proteomes" id="UP000187406">
    <property type="component" value="Unassembled WGS sequence"/>
</dbReference>
<sequence length="179" mass="20292">ALSSYVFIAANVILHASEAVQSRHLDELLPPILPLLTSHHHSLRGFTQLLVYQVLHKLLPRLDSGVSEIKPLEKRCFEDLKLYLAKNSDCMRLRASMEGYLDAYNPTSSVTPAGIFVNRVEHLEFECVPTSLMDQVLSFLNDAREDLRYSMTKDDVTIKNESFRISDDPDCLKLQSNAD</sequence>
<comment type="caution">
    <text evidence="1">The sequence shown here is derived from an EMBL/GenBank/DDBJ whole genome shotgun (WGS) entry which is preliminary data.</text>
</comment>
<name>A0A1Q3DKJ7_CEPFO</name>
<dbReference type="AlphaFoldDB" id="A0A1Q3DKJ7"/>
<dbReference type="InParanoid" id="A0A1Q3DKJ7"/>
<reference evidence="2" key="1">
    <citation type="submission" date="2016-04" db="EMBL/GenBank/DDBJ databases">
        <title>Cephalotus genome sequencing.</title>
        <authorList>
            <person name="Fukushima K."/>
            <person name="Hasebe M."/>
            <person name="Fang X."/>
        </authorList>
    </citation>
    <scope>NUCLEOTIDE SEQUENCE [LARGE SCALE GENOMIC DNA]</scope>
    <source>
        <strain evidence="2">cv. St1</strain>
    </source>
</reference>
<protein>
    <submittedName>
        <fullName evidence="1">Uncharacterized protein</fullName>
    </submittedName>
</protein>
<gene>
    <name evidence="1" type="ORF">CFOL_v3_36350</name>
</gene>
<dbReference type="PANTHER" id="PTHR12029">
    <property type="entry name" value="RNA METHYLTRANSFERASE"/>
    <property type="match status" value="1"/>
</dbReference>
<dbReference type="EMBL" id="BDDD01012668">
    <property type="protein sequence ID" value="GAV92972.1"/>
    <property type="molecule type" value="Genomic_DNA"/>
</dbReference>
<dbReference type="InterPro" id="IPR045330">
    <property type="entry name" value="TRM3/TARBP1"/>
</dbReference>
<dbReference type="GO" id="GO:0016423">
    <property type="term" value="F:tRNA (guanine) methyltransferase activity"/>
    <property type="evidence" value="ECO:0007669"/>
    <property type="project" value="TreeGrafter"/>
</dbReference>
<organism evidence="1 2">
    <name type="scientific">Cephalotus follicularis</name>
    <name type="common">Albany pitcher plant</name>
    <dbReference type="NCBI Taxonomy" id="3775"/>
    <lineage>
        <taxon>Eukaryota</taxon>
        <taxon>Viridiplantae</taxon>
        <taxon>Streptophyta</taxon>
        <taxon>Embryophyta</taxon>
        <taxon>Tracheophyta</taxon>
        <taxon>Spermatophyta</taxon>
        <taxon>Magnoliopsida</taxon>
        <taxon>eudicotyledons</taxon>
        <taxon>Gunneridae</taxon>
        <taxon>Pentapetalae</taxon>
        <taxon>rosids</taxon>
        <taxon>fabids</taxon>
        <taxon>Oxalidales</taxon>
        <taxon>Cephalotaceae</taxon>
        <taxon>Cephalotus</taxon>
    </lineage>
</organism>
<feature type="non-terminal residue" evidence="1">
    <location>
        <position position="179"/>
    </location>
</feature>
<proteinExistence type="predicted"/>
<evidence type="ECO:0000313" key="2">
    <source>
        <dbReference type="Proteomes" id="UP000187406"/>
    </source>
</evidence>
<accession>A0A1Q3DKJ7</accession>
<dbReference type="GO" id="GO:0030488">
    <property type="term" value="P:tRNA methylation"/>
    <property type="evidence" value="ECO:0007669"/>
    <property type="project" value="TreeGrafter"/>
</dbReference>
<dbReference type="PANTHER" id="PTHR12029:SF11">
    <property type="entry name" value="METHYLTRANSFERASE TARBP1-RELATED"/>
    <property type="match status" value="1"/>
</dbReference>
<evidence type="ECO:0000313" key="1">
    <source>
        <dbReference type="EMBL" id="GAV92972.1"/>
    </source>
</evidence>
<dbReference type="STRING" id="3775.A0A1Q3DKJ7"/>